<keyword evidence="2" id="KW-0813">Transport</keyword>
<dbReference type="EMBL" id="CP064931">
    <property type="protein sequence ID" value="QPK09389.1"/>
    <property type="molecule type" value="Genomic_DNA"/>
</dbReference>
<reference evidence="13 15" key="2">
    <citation type="submission" date="2020-11" db="EMBL/GenBank/DDBJ databases">
        <title>Indigenous Rhizobia Nodulating Common beans in Western Kenya.</title>
        <authorList>
            <person name="Wekesa C.S."/>
            <person name="Oelmueller R."/>
            <person name="Furch A.C."/>
        </authorList>
    </citation>
    <scope>NUCLEOTIDE SEQUENCE [LARGE SCALE GENOMIC DNA]</scope>
    <source>
        <strain evidence="15">BS3</strain>
        <strain evidence="13">S3</strain>
    </source>
</reference>
<dbReference type="AlphaFoldDB" id="A0A192TEM9"/>
<feature type="transmembrane region" description="Helical" evidence="10">
    <location>
        <begin position="83"/>
        <end position="105"/>
    </location>
</feature>
<keyword evidence="6" id="KW-0915">Sodium</keyword>
<dbReference type="GO" id="GO:0015386">
    <property type="term" value="F:potassium:proton antiporter activity"/>
    <property type="evidence" value="ECO:0007669"/>
    <property type="project" value="TreeGrafter"/>
</dbReference>
<evidence type="ECO:0000256" key="1">
    <source>
        <dbReference type="ARBA" id="ARBA00004651"/>
    </source>
</evidence>
<feature type="transmembrane region" description="Helical" evidence="10">
    <location>
        <begin position="231"/>
        <end position="249"/>
    </location>
</feature>
<feature type="transmembrane region" description="Helical" evidence="10">
    <location>
        <begin position="340"/>
        <end position="360"/>
    </location>
</feature>
<dbReference type="Proteomes" id="UP000540266">
    <property type="component" value="Chromosome"/>
</dbReference>
<evidence type="ECO:0000256" key="9">
    <source>
        <dbReference type="ARBA" id="ARBA00023201"/>
    </source>
</evidence>
<feature type="transmembrane region" description="Helical" evidence="10">
    <location>
        <begin position="174"/>
        <end position="194"/>
    </location>
</feature>
<dbReference type="GO" id="GO:0015385">
    <property type="term" value="F:sodium:proton antiporter activity"/>
    <property type="evidence" value="ECO:0007669"/>
    <property type="project" value="InterPro"/>
</dbReference>
<evidence type="ECO:0000256" key="7">
    <source>
        <dbReference type="ARBA" id="ARBA00023065"/>
    </source>
</evidence>
<evidence type="ECO:0000313" key="15">
    <source>
        <dbReference type="Proteomes" id="UP000540266"/>
    </source>
</evidence>
<protein>
    <submittedName>
        <fullName evidence="12">Cation/H+ antiporter protein</fullName>
    </submittedName>
    <submittedName>
        <fullName evidence="13">Cation:proton antiporter</fullName>
    </submittedName>
</protein>
<keyword evidence="7" id="KW-0406">Ion transport</keyword>
<evidence type="ECO:0000259" key="11">
    <source>
        <dbReference type="Pfam" id="PF00999"/>
    </source>
</evidence>
<feature type="domain" description="Cation/H+ exchanger transmembrane" evidence="11">
    <location>
        <begin position="11"/>
        <end position="396"/>
    </location>
</feature>
<dbReference type="GeneID" id="45958788"/>
<reference evidence="12 14" key="1">
    <citation type="submission" date="2015-11" db="EMBL/GenBank/DDBJ databases">
        <title>The limits of bacterial species coexistence and the symbiotic plasmid transference in sympatric Rhizobium populations.</title>
        <authorList>
            <person name="Perez-Carrascal O.M."/>
            <person name="VanInsberghe D."/>
            <person name="Juarez S."/>
            <person name="Polz M.F."/>
            <person name="Vinuesa P."/>
            <person name="Gonzalez V."/>
        </authorList>
    </citation>
    <scope>NUCLEOTIDE SEQUENCE [LARGE SCALE GENOMIC DNA]</scope>
    <source>
        <strain evidence="12 14">N771</strain>
    </source>
</reference>
<sequence>MAFFESMLTLLLVAIVFLQFSRKFRIPYPTMLAIAGIIVAAVPWAPNVAIDPQLALALLIAPVLFDAAYDLPPRTLKRNWLPLVSLAGIAVILTAAAVAAVGVTIAGLPLAAAIALGAIVAPPDAAAATAMLDRFDLPRQTYVILKGESLLNDAVALLIFSAAVAAVANPAFFTGVLAELTLAVPGGIILGYLLGRLYMVVGLKLAGTLGGTLLEFVATFGTWVIAERLHLSAILAIVAYAMVIARYMPERQTARHRIHSYSVWEAAVFLLNVLAFLLMGLQVRQIVLDLEPGRLNFAIILATAVFVTVIAVRLAWVLLYNRVVTVLAARGSTRQAAPSFATSLIAGWCGMRGLVTLATALALPIDFPDRDIILLSALAVVLGTLVVQGLTLGPLIRFLNFDPDTSLDRDLTRTRIALIDAALAELHGLDKSTRILRDVYTSEREIAADGKHPREVSKLDKQRRRVIVAKRRKLAAMRRSDEIDDDVFHILEQELDWAELAVLPPGRDEIVES</sequence>
<dbReference type="InterPro" id="IPR018422">
    <property type="entry name" value="Cation/H_exchanger_CPA1"/>
</dbReference>
<feature type="transmembrane region" description="Helical" evidence="10">
    <location>
        <begin position="6"/>
        <end position="21"/>
    </location>
</feature>
<evidence type="ECO:0000256" key="3">
    <source>
        <dbReference type="ARBA" id="ARBA00022475"/>
    </source>
</evidence>
<keyword evidence="5 10" id="KW-1133">Transmembrane helix</keyword>
<evidence type="ECO:0000256" key="2">
    <source>
        <dbReference type="ARBA" id="ARBA00022448"/>
    </source>
</evidence>
<dbReference type="PANTHER" id="PTHR10110">
    <property type="entry name" value="SODIUM/HYDROGEN EXCHANGER"/>
    <property type="match status" value="1"/>
</dbReference>
<evidence type="ECO:0000256" key="4">
    <source>
        <dbReference type="ARBA" id="ARBA00022692"/>
    </source>
</evidence>
<dbReference type="Pfam" id="PF00999">
    <property type="entry name" value="Na_H_Exchanger"/>
    <property type="match status" value="1"/>
</dbReference>
<evidence type="ECO:0000313" key="13">
    <source>
        <dbReference type="EMBL" id="QPK09389.1"/>
    </source>
</evidence>
<proteinExistence type="predicted"/>
<organism evidence="13 15">
    <name type="scientific">Rhizobium phaseoli</name>
    <dbReference type="NCBI Taxonomy" id="396"/>
    <lineage>
        <taxon>Bacteria</taxon>
        <taxon>Pseudomonadati</taxon>
        <taxon>Pseudomonadota</taxon>
        <taxon>Alphaproteobacteria</taxon>
        <taxon>Hyphomicrobiales</taxon>
        <taxon>Rhizobiaceae</taxon>
        <taxon>Rhizobium/Agrobacterium group</taxon>
        <taxon>Rhizobium</taxon>
    </lineage>
</organism>
<dbReference type="GO" id="GO:0051453">
    <property type="term" value="P:regulation of intracellular pH"/>
    <property type="evidence" value="ECO:0007669"/>
    <property type="project" value="TreeGrafter"/>
</dbReference>
<comment type="subcellular location">
    <subcellularLocation>
        <location evidence="1">Cell membrane</location>
        <topology evidence="1">Multi-pass membrane protein</topology>
    </subcellularLocation>
</comment>
<name>A0A192TEM9_9HYPH</name>
<keyword evidence="14" id="KW-1185">Reference proteome</keyword>
<keyword evidence="3" id="KW-1003">Cell membrane</keyword>
<dbReference type="RefSeq" id="WP_064825559.1">
    <property type="nucleotide sequence ID" value="NZ_CP013532.1"/>
</dbReference>
<keyword evidence="8 10" id="KW-0472">Membrane</keyword>
<evidence type="ECO:0000256" key="10">
    <source>
        <dbReference type="SAM" id="Phobius"/>
    </source>
</evidence>
<dbReference type="Proteomes" id="UP000078551">
    <property type="component" value="Chromosome"/>
</dbReference>
<feature type="transmembrane region" description="Helical" evidence="10">
    <location>
        <begin position="52"/>
        <end position="71"/>
    </location>
</feature>
<evidence type="ECO:0000256" key="5">
    <source>
        <dbReference type="ARBA" id="ARBA00022989"/>
    </source>
</evidence>
<keyword evidence="4 10" id="KW-0812">Transmembrane</keyword>
<feature type="transmembrane region" description="Helical" evidence="10">
    <location>
        <begin position="261"/>
        <end position="283"/>
    </location>
</feature>
<accession>A0A192TEM9</accession>
<feature type="transmembrane region" description="Helical" evidence="10">
    <location>
        <begin position="150"/>
        <end position="168"/>
    </location>
</feature>
<dbReference type="EMBL" id="CP013568">
    <property type="protein sequence ID" value="ANL86237.1"/>
    <property type="molecule type" value="Genomic_DNA"/>
</dbReference>
<feature type="transmembrane region" description="Helical" evidence="10">
    <location>
        <begin position="372"/>
        <end position="392"/>
    </location>
</feature>
<feature type="transmembrane region" description="Helical" evidence="10">
    <location>
        <begin position="206"/>
        <end position="225"/>
    </location>
</feature>
<dbReference type="STRING" id="396.AMC85_CH03523"/>
<gene>
    <name evidence="12" type="ORF">AMC81_CH03493</name>
    <name evidence="13" type="ORF">HER27_002085</name>
</gene>
<dbReference type="PANTHER" id="PTHR10110:SF86">
    <property type="entry name" value="SODIUM_HYDROGEN EXCHANGER 7"/>
    <property type="match status" value="1"/>
</dbReference>
<dbReference type="GO" id="GO:0098719">
    <property type="term" value="P:sodium ion import across plasma membrane"/>
    <property type="evidence" value="ECO:0007669"/>
    <property type="project" value="TreeGrafter"/>
</dbReference>
<evidence type="ECO:0000313" key="14">
    <source>
        <dbReference type="Proteomes" id="UP000078551"/>
    </source>
</evidence>
<dbReference type="InterPro" id="IPR006153">
    <property type="entry name" value="Cation/H_exchanger_TM"/>
</dbReference>
<evidence type="ECO:0000256" key="6">
    <source>
        <dbReference type="ARBA" id="ARBA00023053"/>
    </source>
</evidence>
<evidence type="ECO:0000313" key="12">
    <source>
        <dbReference type="EMBL" id="ANL86237.1"/>
    </source>
</evidence>
<keyword evidence="9" id="KW-0739">Sodium transport</keyword>
<evidence type="ECO:0000256" key="8">
    <source>
        <dbReference type="ARBA" id="ARBA00023136"/>
    </source>
</evidence>
<dbReference type="GO" id="GO:0005886">
    <property type="term" value="C:plasma membrane"/>
    <property type="evidence" value="ECO:0007669"/>
    <property type="project" value="UniProtKB-SubCell"/>
</dbReference>
<feature type="transmembrane region" description="Helical" evidence="10">
    <location>
        <begin position="111"/>
        <end position="130"/>
    </location>
</feature>
<feature type="transmembrane region" description="Helical" evidence="10">
    <location>
        <begin position="295"/>
        <end position="319"/>
    </location>
</feature>
<dbReference type="Gene3D" id="6.10.140.1330">
    <property type="match status" value="1"/>
</dbReference>
<feature type="transmembrane region" description="Helical" evidence="10">
    <location>
        <begin position="28"/>
        <end position="46"/>
    </location>
</feature>